<reference evidence="1 2" key="1">
    <citation type="submission" date="2019-03" db="EMBL/GenBank/DDBJ databases">
        <title>Genomic Encyclopedia of Archaeal and Bacterial Type Strains, Phase II (KMG-II): from individual species to whole genera.</title>
        <authorList>
            <person name="Goeker M."/>
        </authorList>
    </citation>
    <scope>NUCLEOTIDE SEQUENCE [LARGE SCALE GENOMIC DNA]</scope>
    <source>
        <strain evidence="1 2">RL-C</strain>
    </source>
</reference>
<protein>
    <submittedName>
        <fullName evidence="1">Uncharacterized protein</fullName>
    </submittedName>
</protein>
<dbReference type="Proteomes" id="UP000294830">
    <property type="component" value="Unassembled WGS sequence"/>
</dbReference>
<gene>
    <name evidence="1" type="ORF">CLV25_10689</name>
</gene>
<organism evidence="1 2">
    <name type="scientific">Acetobacteroides hydrogenigenes</name>
    <dbReference type="NCBI Taxonomy" id="979970"/>
    <lineage>
        <taxon>Bacteria</taxon>
        <taxon>Pseudomonadati</taxon>
        <taxon>Bacteroidota</taxon>
        <taxon>Bacteroidia</taxon>
        <taxon>Bacteroidales</taxon>
        <taxon>Rikenellaceae</taxon>
        <taxon>Acetobacteroides</taxon>
    </lineage>
</organism>
<accession>A0A4R2EJZ8</accession>
<evidence type="ECO:0000313" key="2">
    <source>
        <dbReference type="Proteomes" id="UP000294830"/>
    </source>
</evidence>
<keyword evidence="2" id="KW-1185">Reference proteome</keyword>
<dbReference type="AlphaFoldDB" id="A0A4R2EJZ8"/>
<comment type="caution">
    <text evidence="1">The sequence shown here is derived from an EMBL/GenBank/DDBJ whole genome shotgun (WGS) entry which is preliminary data.</text>
</comment>
<evidence type="ECO:0000313" key="1">
    <source>
        <dbReference type="EMBL" id="TCN68507.1"/>
    </source>
</evidence>
<name>A0A4R2EJZ8_9BACT</name>
<dbReference type="EMBL" id="SLWB01000006">
    <property type="protein sequence ID" value="TCN68507.1"/>
    <property type="molecule type" value="Genomic_DNA"/>
</dbReference>
<proteinExistence type="predicted"/>
<sequence>MSAWCWVCHFLGVVDTFYRQNFNLYRTSVAYFSYITPIYFES</sequence>